<dbReference type="HOGENOM" id="CLU_004498_0_2_10"/>
<evidence type="ECO:0000256" key="1">
    <source>
        <dbReference type="ARBA" id="ARBA00005995"/>
    </source>
</evidence>
<dbReference type="OrthoDB" id="56323at2"/>
<protein>
    <submittedName>
        <fullName evidence="3">Amine oxidase family, flavin-containing protein</fullName>
    </submittedName>
</protein>
<keyword evidence="4" id="KW-1185">Reference proteome</keyword>
<dbReference type="STRING" id="313594.PI23P_06940"/>
<dbReference type="Gene3D" id="3.50.50.60">
    <property type="entry name" value="FAD/NAD(P)-binding domain"/>
    <property type="match status" value="2"/>
</dbReference>
<comment type="caution">
    <text evidence="3">The sequence shown here is derived from an EMBL/GenBank/DDBJ whole genome shotgun (WGS) entry which is preliminary data.</text>
</comment>
<dbReference type="SUPFAM" id="SSF51905">
    <property type="entry name" value="FAD/NAD(P)-binding domain"/>
    <property type="match status" value="1"/>
</dbReference>
<name>A4BYU7_9FLAO</name>
<gene>
    <name evidence="3" type="ORF">PI23P_06940</name>
</gene>
<dbReference type="eggNOG" id="COG1231">
    <property type="taxonomic scope" value="Bacteria"/>
</dbReference>
<proteinExistence type="inferred from homology"/>
<organism evidence="3 4">
    <name type="scientific">Polaribacter irgensii 23-P</name>
    <dbReference type="NCBI Taxonomy" id="313594"/>
    <lineage>
        <taxon>Bacteria</taxon>
        <taxon>Pseudomonadati</taxon>
        <taxon>Bacteroidota</taxon>
        <taxon>Flavobacteriia</taxon>
        <taxon>Flavobacteriales</taxon>
        <taxon>Flavobacteriaceae</taxon>
    </lineage>
</organism>
<accession>A4BYU7</accession>
<dbReference type="PANTHER" id="PTHR43563:SF1">
    <property type="entry name" value="AMINE OXIDASE [FLAVIN-CONTAINING] B"/>
    <property type="match status" value="1"/>
</dbReference>
<dbReference type="InterPro" id="IPR036188">
    <property type="entry name" value="FAD/NAD-bd_sf"/>
</dbReference>
<dbReference type="Proteomes" id="UP000003053">
    <property type="component" value="Unassembled WGS sequence"/>
</dbReference>
<reference evidence="3 4" key="1">
    <citation type="submission" date="2006-02" db="EMBL/GenBank/DDBJ databases">
        <authorList>
            <person name="Murray A."/>
            <person name="Staley J."/>
            <person name="Ferriera S."/>
            <person name="Johnson J."/>
            <person name="Kravitz S."/>
            <person name="Halpern A."/>
            <person name="Remington K."/>
            <person name="Beeson K."/>
            <person name="Tran B."/>
            <person name="Rogers Y.-H."/>
            <person name="Friedman R."/>
            <person name="Venter J.C."/>
        </authorList>
    </citation>
    <scope>NUCLEOTIDE SEQUENCE [LARGE SCALE GENOMIC DNA]</scope>
    <source>
        <strain evidence="3 4">23-P</strain>
    </source>
</reference>
<feature type="domain" description="Amine oxidase" evidence="2">
    <location>
        <begin position="103"/>
        <end position="340"/>
    </location>
</feature>
<comment type="similarity">
    <text evidence="1">Belongs to the flavin monoamine oxidase family.</text>
</comment>
<dbReference type="InterPro" id="IPR050703">
    <property type="entry name" value="Flavin_MAO"/>
</dbReference>
<sequence length="352" mass="39794">MKKKVLILGAGLSGVYLGYKLKQAGFEVQILEARNRVGGRILTNHKSHTKVELGAAWLWKYNEELLKLCRALEISLFPQNMEGDALFEASHNSRIERFRVPKNQEISYRISGGTAHLLKKLTMSFSPEELLLSQKVAQIATCGAFVKVFTEKLTFVGDFVISTIPPQLLVNTVALPSEISQKLLKIANNTHTWMQDSIKFGVVYKTPFWEEKNLSGAGFSSEGAFTEIYDHTDAQKKRFALMGFVNQTLVNATSTHREKEVRKQLFRFFGKDGEDYIAYQEKAWPEDALVHFKNTITLKPHANNGHPIYQEEFLEGKLFFGGSETSKKYGGYMEGAICRGNEIVDHLKNTSK</sequence>
<dbReference type="EMBL" id="AAOG01000002">
    <property type="protein sequence ID" value="EAR12340.1"/>
    <property type="molecule type" value="Genomic_DNA"/>
</dbReference>
<dbReference type="InterPro" id="IPR002937">
    <property type="entry name" value="Amino_oxidase"/>
</dbReference>
<dbReference type="SUPFAM" id="SSF54373">
    <property type="entry name" value="FAD-linked reductases, C-terminal domain"/>
    <property type="match status" value="1"/>
</dbReference>
<dbReference type="Pfam" id="PF13450">
    <property type="entry name" value="NAD_binding_8"/>
    <property type="match status" value="1"/>
</dbReference>
<evidence type="ECO:0000313" key="3">
    <source>
        <dbReference type="EMBL" id="EAR12340.1"/>
    </source>
</evidence>
<dbReference type="RefSeq" id="WP_004570008.1">
    <property type="nucleotide sequence ID" value="NZ_CH724148.1"/>
</dbReference>
<dbReference type="Gene3D" id="3.90.660.10">
    <property type="match status" value="1"/>
</dbReference>
<dbReference type="PANTHER" id="PTHR43563">
    <property type="entry name" value="AMINE OXIDASE"/>
    <property type="match status" value="1"/>
</dbReference>
<evidence type="ECO:0000313" key="4">
    <source>
        <dbReference type="Proteomes" id="UP000003053"/>
    </source>
</evidence>
<dbReference type="GO" id="GO:0016491">
    <property type="term" value="F:oxidoreductase activity"/>
    <property type="evidence" value="ECO:0007669"/>
    <property type="project" value="InterPro"/>
</dbReference>
<dbReference type="AlphaFoldDB" id="A4BYU7"/>
<evidence type="ECO:0000259" key="2">
    <source>
        <dbReference type="Pfam" id="PF01593"/>
    </source>
</evidence>
<dbReference type="Pfam" id="PF01593">
    <property type="entry name" value="Amino_oxidase"/>
    <property type="match status" value="1"/>
</dbReference>